<dbReference type="AlphaFoldDB" id="A0A2R6NDY2"/>
<gene>
    <name evidence="1" type="ORF">PHLCEN_2v13640</name>
</gene>
<evidence type="ECO:0000313" key="1">
    <source>
        <dbReference type="EMBL" id="PSR70489.1"/>
    </source>
</evidence>
<sequence>MGFHVRDSSDIYTPCRYWFKINPAHWLDNMQFSPAILCALLSAATISSYASPLDIWNPQIIEPHAGATWVIENPLATGFSLFDGFVTIQVPTDVLPGDDYAVVRE</sequence>
<reference evidence="1 2" key="1">
    <citation type="submission" date="2018-02" db="EMBL/GenBank/DDBJ databases">
        <title>Genome sequence of the basidiomycete white-rot fungus Phlebia centrifuga.</title>
        <authorList>
            <person name="Granchi Z."/>
            <person name="Peng M."/>
            <person name="de Vries R.P."/>
            <person name="Hilden K."/>
            <person name="Makela M.R."/>
            <person name="Grigoriev I."/>
            <person name="Riley R."/>
        </authorList>
    </citation>
    <scope>NUCLEOTIDE SEQUENCE [LARGE SCALE GENOMIC DNA]</scope>
    <source>
        <strain evidence="1 2">FBCC195</strain>
    </source>
</reference>
<evidence type="ECO:0000313" key="2">
    <source>
        <dbReference type="Proteomes" id="UP000186601"/>
    </source>
</evidence>
<name>A0A2R6NDY2_9APHY</name>
<keyword evidence="2" id="KW-1185">Reference proteome</keyword>
<protein>
    <submittedName>
        <fullName evidence="1">Uncharacterized protein</fullName>
    </submittedName>
</protein>
<organism evidence="1 2">
    <name type="scientific">Hermanssonia centrifuga</name>
    <dbReference type="NCBI Taxonomy" id="98765"/>
    <lineage>
        <taxon>Eukaryota</taxon>
        <taxon>Fungi</taxon>
        <taxon>Dikarya</taxon>
        <taxon>Basidiomycota</taxon>
        <taxon>Agaricomycotina</taxon>
        <taxon>Agaricomycetes</taxon>
        <taxon>Polyporales</taxon>
        <taxon>Meruliaceae</taxon>
        <taxon>Hermanssonia</taxon>
    </lineage>
</organism>
<comment type="caution">
    <text evidence="1">The sequence shown here is derived from an EMBL/GenBank/DDBJ whole genome shotgun (WGS) entry which is preliminary data.</text>
</comment>
<accession>A0A2R6NDY2</accession>
<proteinExistence type="predicted"/>
<dbReference type="EMBL" id="MLYV02001350">
    <property type="protein sequence ID" value="PSR70489.1"/>
    <property type="molecule type" value="Genomic_DNA"/>
</dbReference>
<dbReference type="Proteomes" id="UP000186601">
    <property type="component" value="Unassembled WGS sequence"/>
</dbReference>